<proteinExistence type="predicted"/>
<evidence type="ECO:0000313" key="2">
    <source>
        <dbReference type="EMBL" id="MEX1667111.1"/>
    </source>
</evidence>
<organism evidence="2 3">
    <name type="scientific">Zhongshania arctica</name>
    <dbReference type="NCBI Taxonomy" id="3238302"/>
    <lineage>
        <taxon>Bacteria</taxon>
        <taxon>Pseudomonadati</taxon>
        <taxon>Pseudomonadota</taxon>
        <taxon>Gammaproteobacteria</taxon>
        <taxon>Cellvibrionales</taxon>
        <taxon>Spongiibacteraceae</taxon>
        <taxon>Zhongshania</taxon>
    </lineage>
</organism>
<reference evidence="2 3" key="1">
    <citation type="journal article" date="2011" name="Int. J. Syst. Evol. Microbiol.">
        <title>Zhongshania antarctica gen. nov., sp. nov. and Zhongshania guokunii sp. nov., gammaproteobacteria respectively isolated from coastal attached (fast) ice and surface seawater of the Antarctic.</title>
        <authorList>
            <person name="Li H.J."/>
            <person name="Zhang X.Y."/>
            <person name="Chen C.X."/>
            <person name="Zhang Y.J."/>
            <person name="Gao Z.M."/>
            <person name="Yu Y."/>
            <person name="Chen X.L."/>
            <person name="Chen B."/>
            <person name="Zhang Y.Z."/>
        </authorList>
    </citation>
    <scope>NUCLEOTIDE SEQUENCE [LARGE SCALE GENOMIC DNA]</scope>
    <source>
        <strain evidence="2 3">R06B22</strain>
    </source>
</reference>
<evidence type="ECO:0000256" key="1">
    <source>
        <dbReference type="SAM" id="SignalP"/>
    </source>
</evidence>
<protein>
    <submittedName>
        <fullName evidence="2">Uncharacterized protein</fullName>
    </submittedName>
</protein>
<keyword evidence="3" id="KW-1185">Reference proteome</keyword>
<name>A0ABV3TZS0_9GAMM</name>
<feature type="signal peptide" evidence="1">
    <location>
        <begin position="1"/>
        <end position="19"/>
    </location>
</feature>
<keyword evidence="1" id="KW-0732">Signal</keyword>
<dbReference type="EMBL" id="JBFRYB010000002">
    <property type="protein sequence ID" value="MEX1667111.1"/>
    <property type="molecule type" value="Genomic_DNA"/>
</dbReference>
<accession>A0ABV3TZS0</accession>
<feature type="chain" id="PRO_5046436541" evidence="1">
    <location>
        <begin position="20"/>
        <end position="208"/>
    </location>
</feature>
<gene>
    <name evidence="2" type="ORF">AB4875_16570</name>
</gene>
<comment type="caution">
    <text evidence="2">The sequence shown here is derived from an EMBL/GenBank/DDBJ whole genome shotgun (WGS) entry which is preliminary data.</text>
</comment>
<evidence type="ECO:0000313" key="3">
    <source>
        <dbReference type="Proteomes" id="UP001557484"/>
    </source>
</evidence>
<dbReference type="Proteomes" id="UP001557484">
    <property type="component" value="Unassembled WGS sequence"/>
</dbReference>
<sequence>MYLRIAYALLFVIPSISLAADCQDSDIFSEQLLSEAITELVQNFGTAASTQAISSCEVGPGRQRQIKLSDHEQDQEFSYYRMVSCQVNTAPDEISCKSSEGRKIKYRGTTIDTDTALSDTSYDDKQTKNYVLALDCFKQGLQAGKVKIRKYNQLLDTTLSIPLAADSTINSIKVLAGFRRYIVNTTPERHRFSVELDKEYGCFIEPLK</sequence>
<dbReference type="RefSeq" id="WP_368377225.1">
    <property type="nucleotide sequence ID" value="NZ_JBFRYB010000002.1"/>
</dbReference>